<gene>
    <name evidence="1" type="ORF">QYS49_11840</name>
</gene>
<dbReference type="AlphaFoldDB" id="A0AA49GB06"/>
<reference evidence="1 2" key="1">
    <citation type="submission" date="2023-08" db="EMBL/GenBank/DDBJ databases">
        <title>Comparative genomics and taxonomic characterization of three novel marine species of genus Marivirga.</title>
        <authorList>
            <person name="Muhammad N."/>
            <person name="Kim S.-G."/>
        </authorList>
    </citation>
    <scope>NUCLEOTIDE SEQUENCE [LARGE SCALE GENOMIC DNA]</scope>
    <source>
        <strain evidence="1 2">BDSF4-3</strain>
    </source>
</reference>
<dbReference type="KEGG" id="msaa:QYS49_11840"/>
<name>A0AA49GB06_9BACT</name>
<accession>A0AA49GB06</accession>
<dbReference type="Proteomes" id="UP001230496">
    <property type="component" value="Chromosome"/>
</dbReference>
<sequence length="249" mass="29250">MISRYGKGDYSQKGDLQPMHIKNTKTGIRGPKAKILTFQNVLCERCNNERSQPWDNSYAIFSNCLRSKSSSLLTEKKLDFRSIYGIDWESETKNLFKYFIKLFGSYIATGKIEVSKKITEFLLDKTNHLNHIKFKFYIKPDIIHLQEYYNNDYSHLFFGEVKWLGKSKSEIESLTGWFTNSGISIYWVYNLSIDQELHYKPFEIKQIENLTILMAESLPKKINNIKGLVEFIENYSTDKIELTNEILNE</sequence>
<keyword evidence="2" id="KW-1185">Reference proteome</keyword>
<organism evidence="1 2">
    <name type="scientific">Marivirga salinarum</name>
    <dbReference type="NCBI Taxonomy" id="3059078"/>
    <lineage>
        <taxon>Bacteria</taxon>
        <taxon>Pseudomonadati</taxon>
        <taxon>Bacteroidota</taxon>
        <taxon>Cytophagia</taxon>
        <taxon>Cytophagales</taxon>
        <taxon>Marivirgaceae</taxon>
        <taxon>Marivirga</taxon>
    </lineage>
</organism>
<evidence type="ECO:0000313" key="1">
    <source>
        <dbReference type="EMBL" id="WKK77715.2"/>
    </source>
</evidence>
<dbReference type="RefSeq" id="WP_308349395.1">
    <property type="nucleotide sequence ID" value="NZ_CP129971.1"/>
</dbReference>
<evidence type="ECO:0000313" key="2">
    <source>
        <dbReference type="Proteomes" id="UP001230496"/>
    </source>
</evidence>
<proteinExistence type="predicted"/>
<dbReference type="EMBL" id="CP129971">
    <property type="protein sequence ID" value="WKK77715.2"/>
    <property type="molecule type" value="Genomic_DNA"/>
</dbReference>
<protein>
    <submittedName>
        <fullName evidence="1">Uncharacterized protein</fullName>
    </submittedName>
</protein>